<sequence>MPDRSDLDILADLGLDPVEKKKTATSPREARIIAGFEDIQKFVQEHGRVPQHGAERDIFERLYAVRLDRLRDQTECKGLLSDFDTYGLLSSVPDALETTTEPAQLDDDALLASLGVSPDASNLTDLKHVRPYAERRATPEDIASRQPCEDFARFAPLFDAVRGDIKSGARQTLRFERKSEIEAGRFFIVDGLTAYVAHAGDPFTNESGNRDSRLRVIFDNGTESNLLARSLQKALTQDPAGRRITDPDAGPLFNNSVEGGGTETGTIYVLRSQSDHPTVAANREVIHKIGVTGGQIARRFANAAKEPTFLMAEVELVAKFELIDINRVALENLLHRFFAPGRLDITIQDRFGTPVHPREWFIVPLEVVHEAVERLQEKSLHCYEYRPELGKLMRRQETF</sequence>
<proteinExistence type="predicted"/>
<protein>
    <recommendedName>
        <fullName evidence="2">Bacteriophage T5 Orf172 DNA-binding domain-containing protein</fullName>
    </recommendedName>
</protein>
<evidence type="ECO:0000259" key="2">
    <source>
        <dbReference type="SMART" id="SM00974"/>
    </source>
</evidence>
<dbReference type="InterPro" id="IPR018306">
    <property type="entry name" value="Phage_T5_Orf172_DNA-bd"/>
</dbReference>
<feature type="domain" description="Bacteriophage T5 Orf172 DNA-binding" evidence="2">
    <location>
        <begin position="281"/>
        <end position="375"/>
    </location>
</feature>
<dbReference type="Pfam" id="PF13455">
    <property type="entry name" value="MUG113"/>
    <property type="match status" value="1"/>
</dbReference>
<accession>A0A0F9HSZ7</accession>
<evidence type="ECO:0000256" key="1">
    <source>
        <dbReference type="SAM" id="MobiDB-lite"/>
    </source>
</evidence>
<dbReference type="AlphaFoldDB" id="A0A0F9HSZ7"/>
<reference evidence="3" key="1">
    <citation type="journal article" date="2015" name="Nature">
        <title>Complex archaea that bridge the gap between prokaryotes and eukaryotes.</title>
        <authorList>
            <person name="Spang A."/>
            <person name="Saw J.H."/>
            <person name="Jorgensen S.L."/>
            <person name="Zaremba-Niedzwiedzka K."/>
            <person name="Martijn J."/>
            <person name="Lind A.E."/>
            <person name="van Eijk R."/>
            <person name="Schleper C."/>
            <person name="Guy L."/>
            <person name="Ettema T.J."/>
        </authorList>
    </citation>
    <scope>NUCLEOTIDE SEQUENCE</scope>
</reference>
<dbReference type="SMART" id="SM00974">
    <property type="entry name" value="T5orf172"/>
    <property type="match status" value="1"/>
</dbReference>
<organism evidence="3">
    <name type="scientific">marine sediment metagenome</name>
    <dbReference type="NCBI Taxonomy" id="412755"/>
    <lineage>
        <taxon>unclassified sequences</taxon>
        <taxon>metagenomes</taxon>
        <taxon>ecological metagenomes</taxon>
    </lineage>
</organism>
<comment type="caution">
    <text evidence="3">The sequence shown here is derived from an EMBL/GenBank/DDBJ whole genome shotgun (WGS) entry which is preliminary data.</text>
</comment>
<gene>
    <name evidence="3" type="ORF">LCGC14_1745600</name>
</gene>
<dbReference type="EMBL" id="LAZR01016033">
    <property type="protein sequence ID" value="KKM06277.1"/>
    <property type="molecule type" value="Genomic_DNA"/>
</dbReference>
<name>A0A0F9HSZ7_9ZZZZ</name>
<evidence type="ECO:0000313" key="3">
    <source>
        <dbReference type="EMBL" id="KKM06277.1"/>
    </source>
</evidence>
<feature type="region of interest" description="Disordered" evidence="1">
    <location>
        <begin position="237"/>
        <end position="257"/>
    </location>
</feature>